<evidence type="ECO:0000256" key="2">
    <source>
        <dbReference type="ARBA" id="ARBA00022692"/>
    </source>
</evidence>
<dbReference type="SMART" id="SM00044">
    <property type="entry name" value="CYCc"/>
    <property type="match status" value="1"/>
</dbReference>
<dbReference type="Gene3D" id="6.10.250.780">
    <property type="match status" value="1"/>
</dbReference>
<proteinExistence type="predicted"/>
<evidence type="ECO:0000256" key="3">
    <source>
        <dbReference type="ARBA" id="ARBA00022741"/>
    </source>
</evidence>
<dbReference type="InterPro" id="IPR029787">
    <property type="entry name" value="Nucleotide_cyclase"/>
</dbReference>
<dbReference type="GO" id="GO:0000166">
    <property type="term" value="F:nucleotide binding"/>
    <property type="evidence" value="ECO:0007669"/>
    <property type="project" value="UniProtKB-KW"/>
</dbReference>
<name>A0A1Y1I118_KLENI</name>
<evidence type="ECO:0000256" key="4">
    <source>
        <dbReference type="ARBA" id="ARBA00022989"/>
    </source>
</evidence>
<evidence type="ECO:0000256" key="5">
    <source>
        <dbReference type="ARBA" id="ARBA00023136"/>
    </source>
</evidence>
<keyword evidence="6" id="KW-0456">Lyase</keyword>
<evidence type="ECO:0000256" key="6">
    <source>
        <dbReference type="ARBA" id="ARBA00023239"/>
    </source>
</evidence>
<dbReference type="GO" id="GO:0005886">
    <property type="term" value="C:plasma membrane"/>
    <property type="evidence" value="ECO:0000318"/>
    <property type="project" value="GO_Central"/>
</dbReference>
<dbReference type="GO" id="GO:0004383">
    <property type="term" value="F:guanylate cyclase activity"/>
    <property type="evidence" value="ECO:0000318"/>
    <property type="project" value="GO_Central"/>
</dbReference>
<dbReference type="PANTHER" id="PTHR11920">
    <property type="entry name" value="GUANYLYL CYCLASE"/>
    <property type="match status" value="1"/>
</dbReference>
<feature type="signal peptide" evidence="7">
    <location>
        <begin position="1"/>
        <end position="18"/>
    </location>
</feature>
<keyword evidence="3" id="KW-0547">Nucleotide-binding</keyword>
<dbReference type="CDD" id="cd07302">
    <property type="entry name" value="CHD"/>
    <property type="match status" value="1"/>
</dbReference>
<dbReference type="Gene3D" id="2.130.10.10">
    <property type="entry name" value="YVTN repeat-like/Quinoprotein amine dehydrogenase"/>
    <property type="match status" value="4"/>
</dbReference>
<dbReference type="Pfam" id="PF07494">
    <property type="entry name" value="Reg_prop"/>
    <property type="match status" value="1"/>
</dbReference>
<feature type="domain" description="Guanylate cyclase" evidence="8">
    <location>
        <begin position="911"/>
        <end position="1038"/>
    </location>
</feature>
<dbReference type="PANTHER" id="PTHR11920:SF335">
    <property type="entry name" value="GUANYLATE CYCLASE"/>
    <property type="match status" value="1"/>
</dbReference>
<feature type="chain" id="PRO_5012711167" description="Guanylate cyclase domain-containing protein" evidence="7">
    <location>
        <begin position="19"/>
        <end position="1044"/>
    </location>
</feature>
<evidence type="ECO:0000256" key="1">
    <source>
        <dbReference type="ARBA" id="ARBA00004370"/>
    </source>
</evidence>
<dbReference type="GO" id="GO:0007168">
    <property type="term" value="P:receptor guanylyl cyclase signaling pathway"/>
    <property type="evidence" value="ECO:0000318"/>
    <property type="project" value="GO_Central"/>
</dbReference>
<dbReference type="SUPFAM" id="SSF55073">
    <property type="entry name" value="Nucleotide cyclase"/>
    <property type="match status" value="1"/>
</dbReference>
<dbReference type="EMBL" id="DF237145">
    <property type="protein sequence ID" value="GAQ84594.1"/>
    <property type="molecule type" value="Genomic_DNA"/>
</dbReference>
<comment type="subcellular location">
    <subcellularLocation>
        <location evidence="1">Membrane</location>
    </subcellularLocation>
</comment>
<dbReference type="STRING" id="105231.A0A1Y1I118"/>
<dbReference type="OMA" id="SPCRRDL"/>
<evidence type="ECO:0000313" key="10">
    <source>
        <dbReference type="Proteomes" id="UP000054558"/>
    </source>
</evidence>
<dbReference type="GO" id="GO:0001653">
    <property type="term" value="F:peptide receptor activity"/>
    <property type="evidence" value="ECO:0000318"/>
    <property type="project" value="GO_Central"/>
</dbReference>
<keyword evidence="5" id="KW-0472">Membrane</keyword>
<reference evidence="9 10" key="1">
    <citation type="journal article" date="2014" name="Nat. Commun.">
        <title>Klebsormidium flaccidum genome reveals primary factors for plant terrestrial adaptation.</title>
        <authorList>
            <person name="Hori K."/>
            <person name="Maruyama F."/>
            <person name="Fujisawa T."/>
            <person name="Togashi T."/>
            <person name="Yamamoto N."/>
            <person name="Seo M."/>
            <person name="Sato S."/>
            <person name="Yamada T."/>
            <person name="Mori H."/>
            <person name="Tajima N."/>
            <person name="Moriyama T."/>
            <person name="Ikeuchi M."/>
            <person name="Watanabe M."/>
            <person name="Wada H."/>
            <person name="Kobayashi K."/>
            <person name="Saito M."/>
            <person name="Masuda T."/>
            <person name="Sasaki-Sekimoto Y."/>
            <person name="Mashiguchi K."/>
            <person name="Awai K."/>
            <person name="Shimojima M."/>
            <person name="Masuda S."/>
            <person name="Iwai M."/>
            <person name="Nobusawa T."/>
            <person name="Narise T."/>
            <person name="Kondo S."/>
            <person name="Saito H."/>
            <person name="Sato R."/>
            <person name="Murakawa M."/>
            <person name="Ihara Y."/>
            <person name="Oshima-Yamada Y."/>
            <person name="Ohtaka K."/>
            <person name="Satoh M."/>
            <person name="Sonobe K."/>
            <person name="Ishii M."/>
            <person name="Ohtani R."/>
            <person name="Kanamori-Sato M."/>
            <person name="Honoki R."/>
            <person name="Miyazaki D."/>
            <person name="Mochizuki H."/>
            <person name="Umetsu J."/>
            <person name="Higashi K."/>
            <person name="Shibata D."/>
            <person name="Kamiya Y."/>
            <person name="Sato N."/>
            <person name="Nakamura Y."/>
            <person name="Tabata S."/>
            <person name="Ida S."/>
            <person name="Kurokawa K."/>
            <person name="Ohta H."/>
        </authorList>
    </citation>
    <scope>NUCLEOTIDE SEQUENCE [LARGE SCALE GENOMIC DNA]</scope>
    <source>
        <strain evidence="9 10">NIES-2285</strain>
    </source>
</reference>
<dbReference type="GO" id="GO:0035556">
    <property type="term" value="P:intracellular signal transduction"/>
    <property type="evidence" value="ECO:0007669"/>
    <property type="project" value="InterPro"/>
</dbReference>
<evidence type="ECO:0000259" key="8">
    <source>
        <dbReference type="PROSITE" id="PS50125"/>
    </source>
</evidence>
<dbReference type="AlphaFoldDB" id="A0A1Y1I118"/>
<keyword evidence="7" id="KW-0732">Signal</keyword>
<keyword evidence="2" id="KW-0812">Transmembrane</keyword>
<keyword evidence="4" id="KW-1133">Transmembrane helix</keyword>
<protein>
    <recommendedName>
        <fullName evidence="8">Guanylate cyclase domain-containing protein</fullName>
    </recommendedName>
</protein>
<dbReference type="Gene3D" id="3.30.70.1230">
    <property type="entry name" value="Nucleotide cyclase"/>
    <property type="match status" value="1"/>
</dbReference>
<accession>A0A1Y1I118</accession>
<evidence type="ECO:0000256" key="7">
    <source>
        <dbReference type="SAM" id="SignalP"/>
    </source>
</evidence>
<dbReference type="OrthoDB" id="532905at2759"/>
<dbReference type="InterPro" id="IPR050401">
    <property type="entry name" value="Cyclic_nucleotide_synthase"/>
</dbReference>
<organism evidence="9 10">
    <name type="scientific">Klebsormidium nitens</name>
    <name type="common">Green alga</name>
    <name type="synonym">Ulothrix nitens</name>
    <dbReference type="NCBI Taxonomy" id="105231"/>
    <lineage>
        <taxon>Eukaryota</taxon>
        <taxon>Viridiplantae</taxon>
        <taxon>Streptophyta</taxon>
        <taxon>Klebsormidiophyceae</taxon>
        <taxon>Klebsormidiales</taxon>
        <taxon>Klebsormidiaceae</taxon>
        <taxon>Klebsormidium</taxon>
    </lineage>
</organism>
<dbReference type="InterPro" id="IPR001054">
    <property type="entry name" value="A/G_cyclase"/>
</dbReference>
<gene>
    <name evidence="9" type="ORF">KFL_001960110</name>
</gene>
<dbReference type="InterPro" id="IPR015943">
    <property type="entry name" value="WD40/YVTN_repeat-like_dom_sf"/>
</dbReference>
<keyword evidence="10" id="KW-1185">Reference proteome</keyword>
<dbReference type="InterPro" id="IPR011110">
    <property type="entry name" value="Reg_prop"/>
</dbReference>
<dbReference type="SUPFAM" id="SSF63829">
    <property type="entry name" value="Calcium-dependent phosphotriesterase"/>
    <property type="match status" value="3"/>
</dbReference>
<dbReference type="GO" id="GO:0006182">
    <property type="term" value="P:cGMP biosynthetic process"/>
    <property type="evidence" value="ECO:0000318"/>
    <property type="project" value="GO_Central"/>
</dbReference>
<dbReference type="Proteomes" id="UP000054558">
    <property type="component" value="Unassembled WGS sequence"/>
</dbReference>
<dbReference type="PROSITE" id="PS50125">
    <property type="entry name" value="GUANYLATE_CYCLASE_2"/>
    <property type="match status" value="1"/>
</dbReference>
<evidence type="ECO:0000313" key="9">
    <source>
        <dbReference type="EMBL" id="GAQ84594.1"/>
    </source>
</evidence>
<dbReference type="Pfam" id="PF00211">
    <property type="entry name" value="Guanylate_cyc"/>
    <property type="match status" value="1"/>
</dbReference>
<sequence length="1044" mass="112767">MAAALAAAGLIAPRVAHATAIEPTVSAAAWEGRRTKASIAHPGLTSLHSRLALGGADLVRMLLGENDTPECSWRVGEWSDVGTAQGLPHNRVNVLRIDGQERLWVGSRDGGLAVFDGSSSEAFLPAFSRVNDLQLSPRDPDALWLATDLGAVKVSKSLLFAKNADGSRMSPIFQHFTVNDGLPSSNVEAVSVRPTDGTVWFATEKGVACHNPLLGTWRTFSSSDGLRPSTCTAIKADTAGNTWVGHRSGFSWIAADGSIRQLGASQGMSDVEVLDFDTVEDFHTGETTLWLATSCGVGRIDIGADALPRGKVQWFDMGKRRSERVFTLTRHRDGVLWAGSESGVSFFAGDDLGFVRLKESPEALREVSSIVGSSTGRLFFGTAITECGFFSWNPYESWTLRLADSSFPALVHVDSRNDATWLAARTFGVVVVRPDGAISRVLRMGQEVPGRLVYCITESPQGTVWVGTDQGAAHYSVKDGKFLALDSDAIRGHAVRSICAASNGVVWFGTKTGVVAWDGRAATRFTTEQGLVNNIVQAVHEDKRAGCIWVGTDSGISQLRPQPDGTTAVRNITVADGLPDPDVHALVNDDIGRLWAGTQMGVAVIDGGAVVRTFTPADGLPGNDVRSLGVNSRGIIWAGCNGEGAGAYDGRVWVNTLKQHDRWENLSNRVVHSVGHLGDGTVVLGRPGGLTFLSSWSLPRRRIRFKPSGQDGVSPAGDLRVRRLQLVELDIRPVDHELPGCNPAYAYRILVPGDREEKSWAPFPRADPSRLSLSFDQCGRASVEIVGADVHHKYFEPLTVRFEIIPPWHERKDVLALVALLVGGSAAAACWYAVRYYLQGWAHAKSMEETNRQLAEGKRKADDLLLNILPAKVIEQLQTRGPSATDVFSSLRESRHPWSAPSIAESFHRASILFVDIKNFTRWSATMGPEELVGKLSMIHAVFDSIVGRHGGEKIKTIGDGYMAACGLPRERLDHAHATVQMALDLAFSIKQINLMLGSSIDARFGVNTGPVVAGVTGTRKFIYDIWGDTVNTSSEALPCPLVC</sequence>